<evidence type="ECO:0000256" key="5">
    <source>
        <dbReference type="ARBA" id="ARBA00038359"/>
    </source>
</evidence>
<proteinExistence type="inferred from homology"/>
<keyword evidence="3 6" id="KW-1133">Transmembrane helix</keyword>
<evidence type="ECO:0000259" key="7">
    <source>
        <dbReference type="Pfam" id="PF20684"/>
    </source>
</evidence>
<dbReference type="EMBL" id="KZ826085">
    <property type="protein sequence ID" value="PYH88527.1"/>
    <property type="molecule type" value="Genomic_DNA"/>
</dbReference>
<dbReference type="VEuPathDB" id="FungiDB:BO71DRAFT_435682"/>
<evidence type="ECO:0000313" key="8">
    <source>
        <dbReference type="EMBL" id="PYH88527.1"/>
    </source>
</evidence>
<evidence type="ECO:0000256" key="3">
    <source>
        <dbReference type="ARBA" id="ARBA00022989"/>
    </source>
</evidence>
<feature type="transmembrane region" description="Helical" evidence="6">
    <location>
        <begin position="72"/>
        <end position="93"/>
    </location>
</feature>
<dbReference type="STRING" id="1448320.A0A319D1V2"/>
<dbReference type="InterPro" id="IPR049326">
    <property type="entry name" value="Rhodopsin_dom_fungi"/>
</dbReference>
<evidence type="ECO:0000256" key="4">
    <source>
        <dbReference type="ARBA" id="ARBA00023136"/>
    </source>
</evidence>
<keyword evidence="2 6" id="KW-0812">Transmembrane</keyword>
<dbReference type="PANTHER" id="PTHR33048">
    <property type="entry name" value="PTH11-LIKE INTEGRAL MEMBRANE PROTEIN (AFU_ORTHOLOGUE AFUA_5G11245)"/>
    <property type="match status" value="1"/>
</dbReference>
<name>A0A319D1V2_9EURO</name>
<keyword evidence="4 6" id="KW-0472">Membrane</keyword>
<keyword evidence="9" id="KW-1185">Reference proteome</keyword>
<dbReference type="Proteomes" id="UP000247810">
    <property type="component" value="Unassembled WGS sequence"/>
</dbReference>
<dbReference type="OrthoDB" id="4682787at2759"/>
<feature type="transmembrane region" description="Helical" evidence="6">
    <location>
        <begin position="193"/>
        <end position="217"/>
    </location>
</feature>
<evidence type="ECO:0000256" key="2">
    <source>
        <dbReference type="ARBA" id="ARBA00022692"/>
    </source>
</evidence>
<feature type="non-terminal residue" evidence="8">
    <location>
        <position position="1"/>
    </location>
</feature>
<dbReference type="GO" id="GO:0016020">
    <property type="term" value="C:membrane"/>
    <property type="evidence" value="ECO:0007669"/>
    <property type="project" value="UniProtKB-SubCell"/>
</dbReference>
<organism evidence="8 9">
    <name type="scientific">Aspergillus ellipticus CBS 707.79</name>
    <dbReference type="NCBI Taxonomy" id="1448320"/>
    <lineage>
        <taxon>Eukaryota</taxon>
        <taxon>Fungi</taxon>
        <taxon>Dikarya</taxon>
        <taxon>Ascomycota</taxon>
        <taxon>Pezizomycotina</taxon>
        <taxon>Eurotiomycetes</taxon>
        <taxon>Eurotiomycetidae</taxon>
        <taxon>Eurotiales</taxon>
        <taxon>Aspergillaceae</taxon>
        <taxon>Aspergillus</taxon>
        <taxon>Aspergillus subgen. Circumdati</taxon>
    </lineage>
</organism>
<evidence type="ECO:0000256" key="6">
    <source>
        <dbReference type="SAM" id="Phobius"/>
    </source>
</evidence>
<gene>
    <name evidence="8" type="ORF">BO71DRAFT_435682</name>
</gene>
<dbReference type="Pfam" id="PF20684">
    <property type="entry name" value="Fung_rhodopsin"/>
    <property type="match status" value="1"/>
</dbReference>
<dbReference type="PANTHER" id="PTHR33048:SF155">
    <property type="entry name" value="INTEGRAL MEMBRANE PROTEIN"/>
    <property type="match status" value="1"/>
</dbReference>
<feature type="transmembrane region" description="Helical" evidence="6">
    <location>
        <begin position="122"/>
        <end position="142"/>
    </location>
</feature>
<feature type="transmembrane region" description="Helical" evidence="6">
    <location>
        <begin position="154"/>
        <end position="173"/>
    </location>
</feature>
<feature type="domain" description="Rhodopsin" evidence="7">
    <location>
        <begin position="4"/>
        <end position="218"/>
    </location>
</feature>
<protein>
    <recommendedName>
        <fullName evidence="7">Rhodopsin domain-containing protein</fullName>
    </recommendedName>
</protein>
<feature type="transmembrane region" description="Helical" evidence="6">
    <location>
        <begin position="33"/>
        <end position="60"/>
    </location>
</feature>
<evidence type="ECO:0000313" key="9">
    <source>
        <dbReference type="Proteomes" id="UP000247810"/>
    </source>
</evidence>
<dbReference type="AlphaFoldDB" id="A0A319D1V2"/>
<reference evidence="8 9" key="1">
    <citation type="submission" date="2018-02" db="EMBL/GenBank/DDBJ databases">
        <title>The genomes of Aspergillus section Nigri reveals drivers in fungal speciation.</title>
        <authorList>
            <consortium name="DOE Joint Genome Institute"/>
            <person name="Vesth T.C."/>
            <person name="Nybo J."/>
            <person name="Theobald S."/>
            <person name="Brandl J."/>
            <person name="Frisvad J.C."/>
            <person name="Nielsen K.F."/>
            <person name="Lyhne E.K."/>
            <person name="Kogle M.E."/>
            <person name="Kuo A."/>
            <person name="Riley R."/>
            <person name="Clum A."/>
            <person name="Nolan M."/>
            <person name="Lipzen A."/>
            <person name="Salamov A."/>
            <person name="Henrissat B."/>
            <person name="Wiebenga A."/>
            <person name="De vries R.P."/>
            <person name="Grigoriev I.V."/>
            <person name="Mortensen U.H."/>
            <person name="Andersen M.R."/>
            <person name="Baker S.E."/>
        </authorList>
    </citation>
    <scope>NUCLEOTIDE SEQUENCE [LARGE SCALE GENOMIC DNA]</scope>
    <source>
        <strain evidence="8 9">CBS 707.79</strain>
    </source>
</reference>
<evidence type="ECO:0000256" key="1">
    <source>
        <dbReference type="ARBA" id="ARBA00004141"/>
    </source>
</evidence>
<sequence length="330" mass="37467">ILVIVAAAISNQAVVYGYGLAEGSLEYSQEAISILYSAIGQAIVTLGATAGRLAFILYLIELLAARRLHRIILWLLVPSQIIINLVSVFLLFFQCDVNLQHMYDWRAFKNCMSLVVQIDYAYFQGAFNSACDLLLAVFPIYIFWRFNWSLRVKLVLISLLSLGVVAMAASLVKTIEYPTIMISTDPRTNRVTLLRWMFIEAGVVLITASIPCLRPLVVHWTKKILKRVPERHQKMPGDMPADRTSTNASTLVNIGQMTQDWKSRWIMPFTKQEQPREEEVERHILQNITTHIFAGDREFLDRHIPGIVRQVEVTVVTDEIPLTDTGSHNP</sequence>
<accession>A0A319D1V2</accession>
<comment type="similarity">
    <text evidence="5">Belongs to the SAT4 family.</text>
</comment>
<dbReference type="InterPro" id="IPR052337">
    <property type="entry name" value="SAT4-like"/>
</dbReference>
<comment type="subcellular location">
    <subcellularLocation>
        <location evidence="1">Membrane</location>
        <topology evidence="1">Multi-pass membrane protein</topology>
    </subcellularLocation>
</comment>